<keyword evidence="10" id="KW-1185">Reference proteome</keyword>
<dbReference type="Pfam" id="PF07568">
    <property type="entry name" value="HisKA_2"/>
    <property type="match status" value="1"/>
</dbReference>
<dbReference type="STRING" id="1465490.SAMN05444277_11093"/>
<accession>A0A1I5Y1U6</accession>
<dbReference type="GO" id="GO:0004673">
    <property type="term" value="F:protein histidine kinase activity"/>
    <property type="evidence" value="ECO:0007669"/>
    <property type="project" value="UniProtKB-EC"/>
</dbReference>
<protein>
    <recommendedName>
        <fullName evidence="2">histidine kinase</fullName>
        <ecNumber evidence="2">2.7.13.3</ecNumber>
    </recommendedName>
</protein>
<keyword evidence="4" id="KW-0808">Transferase</keyword>
<dbReference type="Pfam" id="PF02518">
    <property type="entry name" value="HATPase_c"/>
    <property type="match status" value="1"/>
</dbReference>
<dbReference type="InterPro" id="IPR036890">
    <property type="entry name" value="HATPase_C_sf"/>
</dbReference>
<sequence length="237" mass="26930">MQKEEIDGSNKELQRLNEQQTKLIIEKDWLVKEIHHRVKNNLQMMVNLLNAQTEFLHTPSALDAIKESRERMQTIAIIHQKLYHADNTTVINMPGYINELVENIKDNFADNSRIRFRLDIDNVALDIAQSMPLGLIINEAITNALKYAFSKDERGLIQISLNSQDNESVFLKIADNGKGLPEGIDIMHTNSLGLKLIRLFSEQLEGDLHFANNNGLEIMLNFKTAAYHATLADAIPV</sequence>
<dbReference type="EC" id="2.7.13.3" evidence="2"/>
<dbReference type="RefSeq" id="WP_143075892.1">
    <property type="nucleotide sequence ID" value="NZ_FOXQ01000010.1"/>
</dbReference>
<dbReference type="SUPFAM" id="SSF55874">
    <property type="entry name" value="ATPase domain of HSP90 chaperone/DNA topoisomerase II/histidine kinase"/>
    <property type="match status" value="1"/>
</dbReference>
<dbReference type="Gene3D" id="3.30.565.10">
    <property type="entry name" value="Histidine kinase-like ATPase, C-terminal domain"/>
    <property type="match status" value="1"/>
</dbReference>
<evidence type="ECO:0000256" key="1">
    <source>
        <dbReference type="ARBA" id="ARBA00000085"/>
    </source>
</evidence>
<evidence type="ECO:0000256" key="5">
    <source>
        <dbReference type="ARBA" id="ARBA00022741"/>
    </source>
</evidence>
<gene>
    <name evidence="9" type="ORF">SAMN05444277_11093</name>
</gene>
<evidence type="ECO:0000256" key="4">
    <source>
        <dbReference type="ARBA" id="ARBA00022679"/>
    </source>
</evidence>
<evidence type="ECO:0000313" key="10">
    <source>
        <dbReference type="Proteomes" id="UP000199031"/>
    </source>
</evidence>
<evidence type="ECO:0000256" key="7">
    <source>
        <dbReference type="ARBA" id="ARBA00022840"/>
    </source>
</evidence>
<evidence type="ECO:0000313" key="9">
    <source>
        <dbReference type="EMBL" id="SFQ38163.1"/>
    </source>
</evidence>
<dbReference type="AlphaFoldDB" id="A0A1I5Y1U6"/>
<dbReference type="OrthoDB" id="1223659at2"/>
<dbReference type="InterPro" id="IPR005467">
    <property type="entry name" value="His_kinase_dom"/>
</dbReference>
<proteinExistence type="predicted"/>
<dbReference type="Proteomes" id="UP000199031">
    <property type="component" value="Unassembled WGS sequence"/>
</dbReference>
<dbReference type="PANTHER" id="PTHR41523:SF8">
    <property type="entry name" value="ETHYLENE RESPONSE SENSOR PROTEIN"/>
    <property type="match status" value="1"/>
</dbReference>
<evidence type="ECO:0000256" key="3">
    <source>
        <dbReference type="ARBA" id="ARBA00022553"/>
    </source>
</evidence>
<keyword evidence="5" id="KW-0547">Nucleotide-binding</keyword>
<comment type="catalytic activity">
    <reaction evidence="1">
        <text>ATP + protein L-histidine = ADP + protein N-phospho-L-histidine.</text>
        <dbReference type="EC" id="2.7.13.3"/>
    </reaction>
</comment>
<keyword evidence="7" id="KW-0067">ATP-binding</keyword>
<feature type="domain" description="Histidine kinase" evidence="8">
    <location>
        <begin position="33"/>
        <end position="226"/>
    </location>
</feature>
<dbReference type="SMART" id="SM00387">
    <property type="entry name" value="HATPase_c"/>
    <property type="match status" value="1"/>
</dbReference>
<reference evidence="9 10" key="1">
    <citation type="submission" date="2016-10" db="EMBL/GenBank/DDBJ databases">
        <authorList>
            <person name="de Groot N.N."/>
        </authorList>
    </citation>
    <scope>NUCLEOTIDE SEQUENCE [LARGE SCALE GENOMIC DNA]</scope>
    <source>
        <strain evidence="9 10">DSM 28286</strain>
    </source>
</reference>
<dbReference type="PANTHER" id="PTHR41523">
    <property type="entry name" value="TWO-COMPONENT SYSTEM SENSOR PROTEIN"/>
    <property type="match status" value="1"/>
</dbReference>
<dbReference type="Gene3D" id="3.30.450.20">
    <property type="entry name" value="PAS domain"/>
    <property type="match status" value="1"/>
</dbReference>
<dbReference type="GO" id="GO:0005524">
    <property type="term" value="F:ATP binding"/>
    <property type="evidence" value="ECO:0007669"/>
    <property type="project" value="UniProtKB-KW"/>
</dbReference>
<name>A0A1I5Y1U6_9BACT</name>
<evidence type="ECO:0000256" key="6">
    <source>
        <dbReference type="ARBA" id="ARBA00022777"/>
    </source>
</evidence>
<dbReference type="InterPro" id="IPR003594">
    <property type="entry name" value="HATPase_dom"/>
</dbReference>
<evidence type="ECO:0000256" key="2">
    <source>
        <dbReference type="ARBA" id="ARBA00012438"/>
    </source>
</evidence>
<evidence type="ECO:0000259" key="8">
    <source>
        <dbReference type="PROSITE" id="PS50109"/>
    </source>
</evidence>
<organism evidence="9 10">
    <name type="scientific">Parafilimonas terrae</name>
    <dbReference type="NCBI Taxonomy" id="1465490"/>
    <lineage>
        <taxon>Bacteria</taxon>
        <taxon>Pseudomonadati</taxon>
        <taxon>Bacteroidota</taxon>
        <taxon>Chitinophagia</taxon>
        <taxon>Chitinophagales</taxon>
        <taxon>Chitinophagaceae</taxon>
        <taxon>Parafilimonas</taxon>
    </lineage>
</organism>
<keyword evidence="3" id="KW-0597">Phosphoprotein</keyword>
<keyword evidence="6 9" id="KW-0418">Kinase</keyword>
<dbReference type="PROSITE" id="PS50109">
    <property type="entry name" value="HIS_KIN"/>
    <property type="match status" value="1"/>
</dbReference>
<dbReference type="InterPro" id="IPR011495">
    <property type="entry name" value="Sig_transdc_His_kin_sub2_dim/P"/>
</dbReference>
<dbReference type="EMBL" id="FOXQ01000010">
    <property type="protein sequence ID" value="SFQ38163.1"/>
    <property type="molecule type" value="Genomic_DNA"/>
</dbReference>